<dbReference type="AlphaFoldDB" id="A0AB39XXW4"/>
<dbReference type="Pfam" id="PF15644">
    <property type="entry name" value="Gln_amidase"/>
    <property type="match status" value="1"/>
</dbReference>
<name>A0AB39XXW4_9ACTN</name>
<dbReference type="InterPro" id="IPR028908">
    <property type="entry name" value="Tox-PL_dom"/>
</dbReference>
<organism evidence="5">
    <name type="scientific">Streptomyces sp. R33</name>
    <dbReference type="NCBI Taxonomy" id="3238629"/>
    <lineage>
        <taxon>Bacteria</taxon>
        <taxon>Bacillati</taxon>
        <taxon>Actinomycetota</taxon>
        <taxon>Actinomycetes</taxon>
        <taxon>Kitasatosporales</taxon>
        <taxon>Streptomycetaceae</taxon>
        <taxon>Streptomyces</taxon>
    </lineage>
</organism>
<protein>
    <submittedName>
        <fullName evidence="5">T7SS-secreted protein</fullName>
    </submittedName>
</protein>
<evidence type="ECO:0000256" key="2">
    <source>
        <dbReference type="SAM" id="MobiDB-lite"/>
    </source>
</evidence>
<dbReference type="EMBL" id="CP165727">
    <property type="protein sequence ID" value="XDV62399.1"/>
    <property type="molecule type" value="Genomic_DNA"/>
</dbReference>
<feature type="domain" description="Putative T7SS secretion signal" evidence="4">
    <location>
        <begin position="16"/>
        <end position="255"/>
    </location>
</feature>
<feature type="region of interest" description="Disordered" evidence="2">
    <location>
        <begin position="197"/>
        <end position="219"/>
    </location>
</feature>
<evidence type="ECO:0000256" key="1">
    <source>
        <dbReference type="SAM" id="Coils"/>
    </source>
</evidence>
<sequence>MTDWGGLLDKGLGKLEDGWDATKKAVGEGVDKTTDGIGAALDYVGAHDWADKVEDWGDDVGSDLGASISEQQLGQTEQANELIHGKASAIRESTKHLTDFKAAFDRVGEGMKALDSEHWKGQAAETFREKFAMHPTDWLRAADACEAAAGAMNRYAGTVEWAQQQAQQAIDLYKAAVKQAREAHEDYTSKVKAYTAAADAGKDPGEKPVEPVDAGKADGTRAHEILKEARRQRNDAAADAQKALAAALAHAPAEPPPSERALAGIGDYYGAEAVELNHFVGGVVKGTAGLLNFARGLNPMDPYNLTHPAEYAQHLNMTLAGLVSTAAHPERIPGALIDSFKDDPSEGLGRLVPELLGTKGLGGARAGVRVAETVAAKPSAWSHLAQPAKGITERGAIHADSVGAKQAQKFLDDQYPWLKDMNNTGMPGYEYNCTHNVATLDKRLDGIEVSAAPKTGPGDIPYKELGVTPDAKKVVNSYDDIIKDLEQRGPDSRSVVAISRHGGVGHVFSAVNTPHGVVFLDGQTGTLARLETSNISEIAHVPYR</sequence>
<feature type="compositionally biased region" description="Basic and acidic residues" evidence="2">
    <location>
        <begin position="200"/>
        <end position="219"/>
    </location>
</feature>
<keyword evidence="1" id="KW-0175">Coiled coil</keyword>
<dbReference type="Pfam" id="PF21725">
    <property type="entry name" value="T7SS_signal"/>
    <property type="match status" value="1"/>
</dbReference>
<feature type="domain" description="Tox-PL" evidence="3">
    <location>
        <begin position="432"/>
        <end position="526"/>
    </location>
</feature>
<evidence type="ECO:0000259" key="4">
    <source>
        <dbReference type="Pfam" id="PF21725"/>
    </source>
</evidence>
<evidence type="ECO:0000313" key="5">
    <source>
        <dbReference type="EMBL" id="XDV62399.1"/>
    </source>
</evidence>
<dbReference type="RefSeq" id="WP_136223903.1">
    <property type="nucleotide sequence ID" value="NZ_CP165727.1"/>
</dbReference>
<proteinExistence type="predicted"/>
<feature type="coiled-coil region" evidence="1">
    <location>
        <begin position="163"/>
        <end position="197"/>
    </location>
</feature>
<gene>
    <name evidence="5" type="ORF">AB5J51_05325</name>
</gene>
<dbReference type="InterPro" id="IPR049082">
    <property type="entry name" value="T7SS_signal"/>
</dbReference>
<accession>A0AB39XXW4</accession>
<reference evidence="5" key="1">
    <citation type="submission" date="2024-08" db="EMBL/GenBank/DDBJ databases">
        <authorList>
            <person name="Yu S.T."/>
        </authorList>
    </citation>
    <scope>NUCLEOTIDE SEQUENCE</scope>
    <source>
        <strain evidence="5">R33</strain>
    </source>
</reference>
<evidence type="ECO:0000259" key="3">
    <source>
        <dbReference type="Pfam" id="PF15644"/>
    </source>
</evidence>